<comment type="cofactor">
    <cofactor evidence="1">
        <name>FAD</name>
        <dbReference type="ChEBI" id="CHEBI:57692"/>
    </cofactor>
</comment>
<dbReference type="Proteomes" id="UP000003111">
    <property type="component" value="Unassembled WGS sequence"/>
</dbReference>
<sequence>MTPGHGVDVVVVGAGVSGLVAARDLRRAGFDVVVLESADRCGGRTLTRTSVLGSRLDLGGQWIGHDHHRLAALCDELGATRYRMQSPRIPVVLNGPDRVRPWSPTVLLALALFVVLEGVRRARRPQRWAAVSIDDWLSRVPGRARRLLEVAGHIAWTTDLRRVSVTAMVHMIRTQHGVVDMLTSRGGAQDGLIVEGTGHLVDHLVAELGAAVRTGTAVTAIVRDPAGVTVRTTSGEFRAQAVVVAVPPPTAARIAHEPPLPEPRGRLEQGTAMGAVYKAIAIYPTPFWRTTAAAETVHLDRPGCGVFDTSAPDGPGHLCFLVGGPDARRLDELAPAERRRLLLGRLAERLGSGVLDPVEWHEKAWHLDPDAGGGYVALPMLGAGVDVLPMPAEPLGRVHWAGTETARDHPGYIDGAIESGERAAAEVVAVLARPAGATDPA</sequence>
<feature type="domain" description="Amine oxidase" evidence="5">
    <location>
        <begin position="16"/>
        <end position="427"/>
    </location>
</feature>
<keyword evidence="3 6" id="KW-0560">Oxidoreductase</keyword>
<dbReference type="OrthoDB" id="337830at2"/>
<dbReference type="AlphaFoldDB" id="E2SDJ9"/>
<dbReference type="SUPFAM" id="SSF51905">
    <property type="entry name" value="FAD/NAD(P)-binding domain"/>
    <property type="match status" value="1"/>
</dbReference>
<evidence type="ECO:0000256" key="3">
    <source>
        <dbReference type="ARBA" id="ARBA00023002"/>
    </source>
</evidence>
<evidence type="ECO:0000256" key="1">
    <source>
        <dbReference type="ARBA" id="ARBA00001974"/>
    </source>
</evidence>
<organism evidence="6 7">
    <name type="scientific">Aeromicrobium marinum DSM 15272</name>
    <dbReference type="NCBI Taxonomy" id="585531"/>
    <lineage>
        <taxon>Bacteria</taxon>
        <taxon>Bacillati</taxon>
        <taxon>Actinomycetota</taxon>
        <taxon>Actinomycetes</taxon>
        <taxon>Propionibacteriales</taxon>
        <taxon>Nocardioidaceae</taxon>
        <taxon>Aeromicrobium</taxon>
    </lineage>
</organism>
<dbReference type="InterPro" id="IPR002937">
    <property type="entry name" value="Amino_oxidase"/>
</dbReference>
<dbReference type="EMBL" id="ACLF03000006">
    <property type="protein sequence ID" value="EFQ82576.1"/>
    <property type="molecule type" value="Genomic_DNA"/>
</dbReference>
<dbReference type="PANTHER" id="PTHR43563:SF1">
    <property type="entry name" value="AMINE OXIDASE [FLAVIN-CONTAINING] B"/>
    <property type="match status" value="1"/>
</dbReference>
<feature type="binding site" evidence="4">
    <location>
        <position position="17"/>
    </location>
    <ligand>
        <name>FAD</name>
        <dbReference type="ChEBI" id="CHEBI:57692"/>
    </ligand>
</feature>
<accession>E2SDJ9</accession>
<dbReference type="HOGENOM" id="CLU_004498_0_4_11"/>
<evidence type="ECO:0000256" key="2">
    <source>
        <dbReference type="ARBA" id="ARBA00005995"/>
    </source>
</evidence>
<keyword evidence="7" id="KW-1185">Reference proteome</keyword>
<dbReference type="InterPro" id="IPR050703">
    <property type="entry name" value="Flavin_MAO"/>
</dbReference>
<evidence type="ECO:0000259" key="5">
    <source>
        <dbReference type="Pfam" id="PF01593"/>
    </source>
</evidence>
<proteinExistence type="inferred from homology"/>
<dbReference type="STRING" id="585531.HMPREF0063_11785"/>
<evidence type="ECO:0000256" key="4">
    <source>
        <dbReference type="PIRSR" id="PIRSR601613-1"/>
    </source>
</evidence>
<dbReference type="PRINTS" id="PR00757">
    <property type="entry name" value="AMINEOXDASEF"/>
</dbReference>
<dbReference type="PANTHER" id="PTHR43563">
    <property type="entry name" value="AMINE OXIDASE"/>
    <property type="match status" value="1"/>
</dbReference>
<comment type="caution">
    <text evidence="6">The sequence shown here is derived from an EMBL/GenBank/DDBJ whole genome shotgun (WGS) entry which is preliminary data.</text>
</comment>
<dbReference type="RefSeq" id="WP_007076877.1">
    <property type="nucleotide sequence ID" value="NZ_CM001024.1"/>
</dbReference>
<dbReference type="SUPFAM" id="SSF54373">
    <property type="entry name" value="FAD-linked reductases, C-terminal domain"/>
    <property type="match status" value="1"/>
</dbReference>
<protein>
    <submittedName>
        <fullName evidence="6">Amine oxidase (Flavin-containing)</fullName>
        <ecNumber evidence="6">1.4.3.4</ecNumber>
    </submittedName>
</protein>
<dbReference type="InterPro" id="IPR036188">
    <property type="entry name" value="FAD/NAD-bd_sf"/>
</dbReference>
<dbReference type="eggNOG" id="COG1231">
    <property type="taxonomic scope" value="Bacteria"/>
</dbReference>
<evidence type="ECO:0000313" key="6">
    <source>
        <dbReference type="EMBL" id="EFQ82576.1"/>
    </source>
</evidence>
<feature type="binding site" evidence="4">
    <location>
        <position position="218"/>
    </location>
    <ligand>
        <name>FAD</name>
        <dbReference type="ChEBI" id="CHEBI:57692"/>
    </ligand>
</feature>
<dbReference type="InterPro" id="IPR001613">
    <property type="entry name" value="Flavin_amine_oxidase"/>
</dbReference>
<reference evidence="6" key="1">
    <citation type="submission" date="2010-08" db="EMBL/GenBank/DDBJ databases">
        <authorList>
            <person name="Muzny D."/>
            <person name="Qin X."/>
            <person name="Buhay C."/>
            <person name="Dugan-Rocha S."/>
            <person name="Ding Y."/>
            <person name="Chen G."/>
            <person name="Hawes A."/>
            <person name="Holder M."/>
            <person name="Jhangiani S."/>
            <person name="Johnson A."/>
            <person name="Khan Z."/>
            <person name="Li Z."/>
            <person name="Liu W."/>
            <person name="Liu X."/>
            <person name="Perez L."/>
            <person name="Shen H."/>
            <person name="Wang Q."/>
            <person name="Watt J."/>
            <person name="Xi L."/>
            <person name="Xin Y."/>
            <person name="Zhou J."/>
            <person name="Deng J."/>
            <person name="Jiang H."/>
            <person name="Liu Y."/>
            <person name="Qu J."/>
            <person name="Song X.-Z."/>
            <person name="Zhang L."/>
            <person name="Villasana D."/>
            <person name="Johnson A."/>
            <person name="Liu J."/>
            <person name="Liyanage D."/>
            <person name="Lorensuhewa L."/>
            <person name="Robinson T."/>
            <person name="Song A."/>
            <person name="Song B.-B."/>
            <person name="Dinh H."/>
            <person name="Thornton R."/>
            <person name="Coyle M."/>
            <person name="Francisco L."/>
            <person name="Jackson L."/>
            <person name="Javaid M."/>
            <person name="Korchina V."/>
            <person name="Kovar C."/>
            <person name="Mata R."/>
            <person name="Mathew T."/>
            <person name="Ngo R."/>
            <person name="Nguyen L."/>
            <person name="Nguyen N."/>
            <person name="Okwuonu G."/>
            <person name="Ongeri F."/>
            <person name="Pham C."/>
            <person name="Simmons D."/>
            <person name="Wilczek-Boney K."/>
            <person name="Hale W."/>
            <person name="Jakkamsetti A."/>
            <person name="Pham P."/>
            <person name="Ruth R."/>
            <person name="San Lucas F."/>
            <person name="Warren J."/>
            <person name="Zhang J."/>
            <person name="Zhao Z."/>
            <person name="Zhou C."/>
            <person name="Zhu D."/>
            <person name="Lee S."/>
            <person name="Bess C."/>
            <person name="Blankenburg K."/>
            <person name="Forbes L."/>
            <person name="Fu Q."/>
            <person name="Gubbala S."/>
            <person name="Hirani K."/>
            <person name="Jayaseelan J.C."/>
            <person name="Lara F."/>
            <person name="Munidasa M."/>
            <person name="Palculict T."/>
            <person name="Patil S."/>
            <person name="Pu L.-L."/>
            <person name="Saada N."/>
            <person name="Tang L."/>
            <person name="Weissenberger G."/>
            <person name="Zhu Y."/>
            <person name="Hemphill L."/>
            <person name="Shang Y."/>
            <person name="Youmans B."/>
            <person name="Ayvaz T."/>
            <person name="Ross M."/>
            <person name="Santibanez J."/>
            <person name="Aqrawi P."/>
            <person name="Gross S."/>
            <person name="Joshi V."/>
            <person name="Fowler G."/>
            <person name="Nazareth L."/>
            <person name="Reid J."/>
            <person name="Worley K."/>
            <person name="Petrosino J."/>
            <person name="Highlander S."/>
            <person name="Gibbs R."/>
        </authorList>
    </citation>
    <scope>NUCLEOTIDE SEQUENCE [LARGE SCALE GENOMIC DNA]</scope>
    <source>
        <strain evidence="6">DSM 15272</strain>
    </source>
</reference>
<comment type="similarity">
    <text evidence="2">Belongs to the flavin monoamine oxidase family.</text>
</comment>
<dbReference type="GO" id="GO:0097621">
    <property type="term" value="F:monoamine oxidase activity"/>
    <property type="evidence" value="ECO:0007669"/>
    <property type="project" value="UniProtKB-EC"/>
</dbReference>
<feature type="binding site" evidence="4">
    <location>
        <position position="404"/>
    </location>
    <ligand>
        <name>FAD</name>
        <dbReference type="ChEBI" id="CHEBI:57692"/>
    </ligand>
</feature>
<dbReference type="Pfam" id="PF01593">
    <property type="entry name" value="Amino_oxidase"/>
    <property type="match status" value="1"/>
</dbReference>
<evidence type="ECO:0000313" key="7">
    <source>
        <dbReference type="Proteomes" id="UP000003111"/>
    </source>
</evidence>
<gene>
    <name evidence="6" type="ORF">HMPREF0063_11785</name>
</gene>
<dbReference type="EC" id="1.4.3.4" evidence="6"/>
<dbReference type="Gene3D" id="3.50.50.60">
    <property type="entry name" value="FAD/NAD(P)-binding domain"/>
    <property type="match status" value="1"/>
</dbReference>
<name>E2SDJ9_9ACTN</name>